<dbReference type="STRING" id="604088.SAMN04488060_0607"/>
<name>A0A1I5KYQ0_9SPHN</name>
<organism evidence="1 2">
    <name type="scientific">Qipengyuania nanhaisediminis</name>
    <dbReference type="NCBI Taxonomy" id="604088"/>
    <lineage>
        <taxon>Bacteria</taxon>
        <taxon>Pseudomonadati</taxon>
        <taxon>Pseudomonadota</taxon>
        <taxon>Alphaproteobacteria</taxon>
        <taxon>Sphingomonadales</taxon>
        <taxon>Erythrobacteraceae</taxon>
        <taxon>Qipengyuania</taxon>
    </lineage>
</organism>
<dbReference type="Proteomes" id="UP000199331">
    <property type="component" value="Unassembled WGS sequence"/>
</dbReference>
<reference evidence="2" key="1">
    <citation type="submission" date="2016-10" db="EMBL/GenBank/DDBJ databases">
        <authorList>
            <person name="Varghese N."/>
            <person name="Submissions S."/>
        </authorList>
    </citation>
    <scope>NUCLEOTIDE SEQUENCE [LARGE SCALE GENOMIC DNA]</scope>
    <source>
        <strain evidence="2">CGMCC 1.7715</strain>
    </source>
</reference>
<dbReference type="InterPro" id="IPR010916">
    <property type="entry name" value="TonB_box_CS"/>
</dbReference>
<dbReference type="AlphaFoldDB" id="A0A1I5KYQ0"/>
<dbReference type="OrthoDB" id="7391866at2"/>
<accession>A0A1I5KYQ0</accession>
<evidence type="ECO:0000313" key="2">
    <source>
        <dbReference type="Proteomes" id="UP000199331"/>
    </source>
</evidence>
<dbReference type="EMBL" id="FOWZ01000001">
    <property type="protein sequence ID" value="SFO90022.1"/>
    <property type="molecule type" value="Genomic_DNA"/>
</dbReference>
<keyword evidence="2" id="KW-1185">Reference proteome</keyword>
<evidence type="ECO:0000313" key="1">
    <source>
        <dbReference type="EMBL" id="SFO90022.1"/>
    </source>
</evidence>
<protein>
    <submittedName>
        <fullName evidence="1">Uncharacterized protein</fullName>
    </submittedName>
</protein>
<proteinExistence type="predicted"/>
<sequence length="112" mass="12332">MAKNRSIFSSRWLWLLILVAVLAGALWLAWGDSVRRTAEAGTAYGARVACSCRFVAGRSLTDCAKDKLEGMEFVMLSENTDSMTVTASVPLIASDTATYREGYGCILKEWDR</sequence>
<dbReference type="RefSeq" id="WP_090477158.1">
    <property type="nucleotide sequence ID" value="NZ_FOWZ01000001.1"/>
</dbReference>
<dbReference type="PROSITE" id="PS00430">
    <property type="entry name" value="TONB_DEPENDENT_REC_1"/>
    <property type="match status" value="1"/>
</dbReference>
<gene>
    <name evidence="1" type="ORF">SAMN04488060_0607</name>
</gene>